<dbReference type="Pfam" id="PF01434">
    <property type="entry name" value="Peptidase_M41"/>
    <property type="match status" value="1"/>
</dbReference>
<dbReference type="SUPFAM" id="SSF140990">
    <property type="entry name" value="FtsH protease domain-like"/>
    <property type="match status" value="1"/>
</dbReference>
<dbReference type="InterPro" id="IPR002817">
    <property type="entry name" value="ThiC/BzaA/B"/>
</dbReference>
<dbReference type="SFLD" id="SFLDS00113">
    <property type="entry name" value="Radical_SAM_Phosphomethylpyrim"/>
    <property type="match status" value="1"/>
</dbReference>
<keyword evidence="17" id="KW-0411">Iron-sulfur</keyword>
<dbReference type="SFLD" id="SFLDG01114">
    <property type="entry name" value="phosphomethylpyrimidine_syntha"/>
    <property type="match status" value="1"/>
</dbReference>
<keyword evidence="6" id="KW-0004">4Fe-4S</keyword>
<evidence type="ECO:0000256" key="16">
    <source>
        <dbReference type="ARBA" id="ARBA00023004"/>
    </source>
</evidence>
<dbReference type="GO" id="GO:0005524">
    <property type="term" value="F:ATP binding"/>
    <property type="evidence" value="ECO:0007669"/>
    <property type="project" value="UniProtKB-KW"/>
</dbReference>
<dbReference type="NCBIfam" id="NF006763">
    <property type="entry name" value="PRK09284.1"/>
    <property type="match status" value="1"/>
</dbReference>
<dbReference type="Gene3D" id="6.10.250.620">
    <property type="match status" value="1"/>
</dbReference>
<dbReference type="FunFam" id="3.20.20.540:FF:000001">
    <property type="entry name" value="Phosphomethylpyrimidine synthase"/>
    <property type="match status" value="1"/>
</dbReference>
<dbReference type="Gene3D" id="1.20.58.760">
    <property type="entry name" value="Peptidase M41"/>
    <property type="match status" value="1"/>
</dbReference>
<keyword evidence="14" id="KW-0809">Transit peptide</keyword>
<dbReference type="InterPro" id="IPR027417">
    <property type="entry name" value="P-loop_NTPase"/>
</dbReference>
<comment type="cofactor">
    <cofactor evidence="2">
        <name>[4Fe-4S] cluster</name>
        <dbReference type="ChEBI" id="CHEBI:49883"/>
    </cofactor>
</comment>
<evidence type="ECO:0000256" key="18">
    <source>
        <dbReference type="ARBA" id="ARBA00023239"/>
    </source>
</evidence>
<accession>A0AAD1ZVK6</accession>
<dbReference type="Gene3D" id="3.30.720.210">
    <property type="match status" value="1"/>
</dbReference>
<dbReference type="GO" id="GO:0016830">
    <property type="term" value="F:carbon-carbon lyase activity"/>
    <property type="evidence" value="ECO:0007669"/>
    <property type="project" value="InterPro"/>
</dbReference>
<dbReference type="GO" id="GO:0004176">
    <property type="term" value="F:ATP-dependent peptidase activity"/>
    <property type="evidence" value="ECO:0007669"/>
    <property type="project" value="InterPro"/>
</dbReference>
<evidence type="ECO:0000256" key="1">
    <source>
        <dbReference type="ARBA" id="ARBA00001947"/>
    </source>
</evidence>
<feature type="compositionally biased region" description="Basic and acidic residues" evidence="20">
    <location>
        <begin position="72"/>
        <end position="91"/>
    </location>
</feature>
<dbReference type="NCBIfam" id="TIGR00190">
    <property type="entry name" value="thiC"/>
    <property type="match status" value="1"/>
</dbReference>
<keyword evidence="15" id="KW-0784">Thiamine biosynthesis</keyword>
<evidence type="ECO:0000259" key="21">
    <source>
        <dbReference type="SMART" id="SM00382"/>
    </source>
</evidence>
<comment type="similarity">
    <text evidence="4">In the C-terminal section; belongs to the peptidase M41 family.</text>
</comment>
<keyword evidence="12" id="KW-0862">Zinc</keyword>
<dbReference type="HAMAP" id="MF_00089">
    <property type="entry name" value="ThiC"/>
    <property type="match status" value="1"/>
</dbReference>
<dbReference type="Pfam" id="PF17862">
    <property type="entry name" value="AAA_lid_3"/>
    <property type="match status" value="1"/>
</dbReference>
<dbReference type="Pfam" id="PF06480">
    <property type="entry name" value="FtsH_ext"/>
    <property type="match status" value="1"/>
</dbReference>
<proteinExistence type="inferred from homology"/>
<keyword evidence="9" id="KW-0479">Metal-binding</keyword>
<keyword evidence="7" id="KW-0645">Protease</keyword>
<dbReference type="InterPro" id="IPR000642">
    <property type="entry name" value="Peptidase_M41"/>
</dbReference>
<dbReference type="InterPro" id="IPR011546">
    <property type="entry name" value="Pept_M41_FtsH_extracell"/>
</dbReference>
<dbReference type="Gene3D" id="3.20.20.540">
    <property type="entry name" value="Radical SAM ThiC family, central domain"/>
    <property type="match status" value="1"/>
</dbReference>
<evidence type="ECO:0000256" key="12">
    <source>
        <dbReference type="ARBA" id="ARBA00022833"/>
    </source>
</evidence>
<dbReference type="GO" id="GO:0016020">
    <property type="term" value="C:membrane"/>
    <property type="evidence" value="ECO:0007669"/>
    <property type="project" value="InterPro"/>
</dbReference>
<dbReference type="InterPro" id="IPR003593">
    <property type="entry name" value="AAA+_ATPase"/>
</dbReference>
<gene>
    <name evidence="22" type="ORF">FPE_LOCUS23904</name>
</gene>
<dbReference type="FunFam" id="1.10.8.60:FF:000001">
    <property type="entry name" value="ATP-dependent zinc metalloprotease FtsH"/>
    <property type="match status" value="1"/>
</dbReference>
<name>A0AAD1ZVK6_9LAMI</name>
<evidence type="ECO:0000256" key="9">
    <source>
        <dbReference type="ARBA" id="ARBA00022723"/>
    </source>
</evidence>
<comment type="function">
    <text evidence="3">Catalyzes the synthesis of the hydroxymethylpyrimidine phosphate (HMP-P) moiety of thiamine from aminoimidazole ribotide (AIR) in a radical S-adenosyl-L-methionine (SAM)-dependent reaction.</text>
</comment>
<dbReference type="NCBIfam" id="NF009895">
    <property type="entry name" value="PRK13352.1"/>
    <property type="match status" value="1"/>
</dbReference>
<evidence type="ECO:0000256" key="4">
    <source>
        <dbReference type="ARBA" id="ARBA00010044"/>
    </source>
</evidence>
<dbReference type="GO" id="GO:0008270">
    <property type="term" value="F:zinc ion binding"/>
    <property type="evidence" value="ECO:0007669"/>
    <property type="project" value="InterPro"/>
</dbReference>
<dbReference type="InterPro" id="IPR037219">
    <property type="entry name" value="Peptidase_M41-like"/>
</dbReference>
<evidence type="ECO:0000256" key="20">
    <source>
        <dbReference type="SAM" id="MobiDB-lite"/>
    </source>
</evidence>
<protein>
    <recommendedName>
        <fullName evidence="19">ATP-dependent zinc metalloprotease FTSH, chloroplastic</fullName>
    </recommendedName>
</protein>
<dbReference type="FunFam" id="3.40.50.300:FF:000352">
    <property type="entry name" value="ATP-dependent zinc metalloprotease FTSH 7, chloroplastic"/>
    <property type="match status" value="1"/>
</dbReference>
<sequence length="1480" mass="164389">MYTYNNPNYLYRYSFFCNRYRALHVKPRRLVHNSASFRLQPRVSKFLVWGGFLSNCHNRYFDYTKIYANSSCEHDTDSTDKAESKGQENQKSKGSRTGSGRKEKQGKNNWGWLKWNKQWRWEPIIQAQEIGVLLIQLAIVMFVMRLLRPGIPLPGSEPRTSTTIVSVPYSEFLNKINNNQVQKVEVDGVHIMFKLKKDAINTGSVESVGDLNSKLQDSDSLLRSVNPTKRIVYKTTRPSDIKTPYEKMVENDVEFGSPDKRSGGFLNSALIALFYVAVLAGLLHRFPVSFSQNSPGQLRNRKTGGSGGAKVSEQGETVTFADVAGVDEAKEELEEIVEFLKNPDRYTRLGARPPRGVLLVGLPGTGKTLLAKAVAGEAEVPFISCSASEFVELYVGMGASRVRDLFSRAKKEAPSIIFIDEIDAVAKSRDGKFRIVSNDEREQTLNQLLTEMDGFDSNSAVIVLGATNREDVLDPALRRPGRFDRVVAVETPDRTGREAILKVHVSKKELPLGKDVDLGDVASMTTGFTGADLANLVNEAALLAGRQSKLLVEKIDFIQAVERSIAGIEKKTTKLPGSEKAVVARHEAGHAVVGTAVANLLSGQPRVEVNVKGFLHHSSLAPAYRLTLTKYESAYMVRYNAQSYSFSPFRSLAYYQDLEGPWDLLTVPQPMKIGALDDIRRATDIAYKAVAEYGLNETIGPISLATLSGGGLDESGGSTLWRRDNGHLVDLVQMEVKALLQSALDVAVSVVCANHNVLEGLGAHLEEKEKVEGEELQEWLKLVVAPSQLTFFIRGKQGSLLPLPTESLYLPFIHPGSDRVIIDKIELEIWLLSFLPGIDVTAHIASVRRRGIWSTSFAGPKATLTFDPPTTNMEKPKQRKHTVDPNAPDFLPLPSFEECFPRSSKEYTEVIHEQSGHLLKVPFRRIHLAGDEPHFDTYDTSGPQNISPRTGLPKLRKEWIDRREKLGGLRYTQMFYAKQGTITEEMAYCAAREKLDPEFVRSEVARGRAIIPSNKKHTELEPMIVGRNFLVKVNANIGNSAVVSSIEEEVHKLQWATMWGADTIMDLSTGRHIHETREWILRNSGVPVGTVPIYQALEKVNGIAENLNWEVFRETLIEQAEQGVDYFTIHAGVLLRYIPLTAKRMTGIVSRGGSIHAKWCLAYHKENFAYEHWDEILDICNQYDVSLSIGDGLRPGSIYDANDTAQFAELLTQGELTRRAWEKDVQVMNEGPGHIPMHKIPENMQKQLEWCNEAPFYTLGPLTTDIAPGYDHITSAIGAANIGALGTALLCYVTPKEHLGLPNRDDVKAGVIAYKIAAHAADLAKCHPHAQAWDDALSKARFEFRWMDQFALSLDPVTALSFHDETLPSDGAKVAHFCSMCGPKFCSMKITEDVRKYAEEHGYGSAEEAVQQGMDSMSAEFLAAKKTISGEQHGEVGGEIYLPEDYINHDAWLASLENDLKSHLQAVGVSASASLLAVQP</sequence>
<evidence type="ECO:0000256" key="17">
    <source>
        <dbReference type="ARBA" id="ARBA00023014"/>
    </source>
</evidence>
<reference evidence="22" key="1">
    <citation type="submission" date="2023-05" db="EMBL/GenBank/DDBJ databases">
        <authorList>
            <person name="Huff M."/>
        </authorList>
    </citation>
    <scope>NUCLEOTIDE SEQUENCE</scope>
</reference>
<evidence type="ECO:0000256" key="11">
    <source>
        <dbReference type="ARBA" id="ARBA00022801"/>
    </source>
</evidence>
<dbReference type="Proteomes" id="UP000834106">
    <property type="component" value="Chromosome 14"/>
</dbReference>
<keyword evidence="11" id="KW-0378">Hydrolase</keyword>
<dbReference type="GO" id="GO:0006508">
    <property type="term" value="P:proteolysis"/>
    <property type="evidence" value="ECO:0007669"/>
    <property type="project" value="UniProtKB-KW"/>
</dbReference>
<comment type="similarity">
    <text evidence="5">In the N-terminal section; belongs to the AAA ATPase family.</text>
</comment>
<dbReference type="InterPro" id="IPR003960">
    <property type="entry name" value="ATPase_AAA_CS"/>
</dbReference>
<dbReference type="Pfam" id="PF00004">
    <property type="entry name" value="AAA"/>
    <property type="match status" value="1"/>
</dbReference>
<keyword evidence="8" id="KW-0949">S-adenosyl-L-methionine</keyword>
<dbReference type="CDD" id="cd19501">
    <property type="entry name" value="RecA-like_FtsH"/>
    <property type="match status" value="1"/>
</dbReference>
<dbReference type="InterPro" id="IPR003959">
    <property type="entry name" value="ATPase_AAA_core"/>
</dbReference>
<keyword evidence="18" id="KW-0456">Lyase</keyword>
<dbReference type="GO" id="GO:0009228">
    <property type="term" value="P:thiamine biosynthetic process"/>
    <property type="evidence" value="ECO:0007669"/>
    <property type="project" value="UniProtKB-KW"/>
</dbReference>
<dbReference type="SUPFAM" id="SSF52540">
    <property type="entry name" value="P-loop containing nucleoside triphosphate hydrolases"/>
    <property type="match status" value="1"/>
</dbReference>
<keyword evidence="10" id="KW-0547">Nucleotide-binding</keyword>
<dbReference type="GO" id="GO:0051539">
    <property type="term" value="F:4 iron, 4 sulfur cluster binding"/>
    <property type="evidence" value="ECO:0007669"/>
    <property type="project" value="UniProtKB-KW"/>
</dbReference>
<dbReference type="InterPro" id="IPR037509">
    <property type="entry name" value="ThiC"/>
</dbReference>
<keyword evidence="23" id="KW-1185">Reference proteome</keyword>
<dbReference type="GO" id="GO:0009507">
    <property type="term" value="C:chloroplast"/>
    <property type="evidence" value="ECO:0007669"/>
    <property type="project" value="UniProtKB-ARBA"/>
</dbReference>
<dbReference type="PANTHER" id="PTHR30557">
    <property type="entry name" value="THIAMINE BIOSYNTHESIS PROTEIN THIC"/>
    <property type="match status" value="1"/>
</dbReference>
<dbReference type="SFLD" id="SFLDF00407">
    <property type="entry name" value="phosphomethylpyrimidine_syntha"/>
    <property type="match status" value="1"/>
</dbReference>
<evidence type="ECO:0000313" key="23">
    <source>
        <dbReference type="Proteomes" id="UP000834106"/>
    </source>
</evidence>
<evidence type="ECO:0000313" key="22">
    <source>
        <dbReference type="EMBL" id="CAI9776474.1"/>
    </source>
</evidence>
<evidence type="ECO:0000256" key="2">
    <source>
        <dbReference type="ARBA" id="ARBA00001966"/>
    </source>
</evidence>
<evidence type="ECO:0000256" key="3">
    <source>
        <dbReference type="ARBA" id="ARBA00003175"/>
    </source>
</evidence>
<dbReference type="Pfam" id="PF01964">
    <property type="entry name" value="ThiC_Rad_SAM"/>
    <property type="match status" value="1"/>
</dbReference>
<evidence type="ECO:0000256" key="19">
    <source>
        <dbReference type="ARBA" id="ARBA00070124"/>
    </source>
</evidence>
<evidence type="ECO:0000256" key="10">
    <source>
        <dbReference type="ARBA" id="ARBA00022741"/>
    </source>
</evidence>
<comment type="cofactor">
    <cofactor evidence="1">
        <name>Zn(2+)</name>
        <dbReference type="ChEBI" id="CHEBI:29105"/>
    </cofactor>
</comment>
<dbReference type="GO" id="GO:0016887">
    <property type="term" value="F:ATP hydrolysis activity"/>
    <property type="evidence" value="ECO:0007669"/>
    <property type="project" value="InterPro"/>
</dbReference>
<feature type="domain" description="AAA+ ATPase" evidence="21">
    <location>
        <begin position="353"/>
        <end position="493"/>
    </location>
</feature>
<evidence type="ECO:0000256" key="13">
    <source>
        <dbReference type="ARBA" id="ARBA00022840"/>
    </source>
</evidence>
<organism evidence="22 23">
    <name type="scientific">Fraxinus pennsylvanica</name>
    <dbReference type="NCBI Taxonomy" id="56036"/>
    <lineage>
        <taxon>Eukaryota</taxon>
        <taxon>Viridiplantae</taxon>
        <taxon>Streptophyta</taxon>
        <taxon>Embryophyta</taxon>
        <taxon>Tracheophyta</taxon>
        <taxon>Spermatophyta</taxon>
        <taxon>Magnoliopsida</taxon>
        <taxon>eudicotyledons</taxon>
        <taxon>Gunneridae</taxon>
        <taxon>Pentapetalae</taxon>
        <taxon>asterids</taxon>
        <taxon>lamiids</taxon>
        <taxon>Lamiales</taxon>
        <taxon>Oleaceae</taxon>
        <taxon>Oleeae</taxon>
        <taxon>Fraxinus</taxon>
    </lineage>
</organism>
<evidence type="ECO:0000256" key="14">
    <source>
        <dbReference type="ARBA" id="ARBA00022946"/>
    </source>
</evidence>
<dbReference type="Gene3D" id="3.40.50.300">
    <property type="entry name" value="P-loop containing nucleotide triphosphate hydrolases"/>
    <property type="match status" value="1"/>
</dbReference>
<evidence type="ECO:0000256" key="5">
    <source>
        <dbReference type="ARBA" id="ARBA00010550"/>
    </source>
</evidence>
<dbReference type="SMART" id="SM00382">
    <property type="entry name" value="AAA"/>
    <property type="match status" value="1"/>
</dbReference>
<feature type="region of interest" description="Disordered" evidence="20">
    <location>
        <begin position="866"/>
        <end position="887"/>
    </location>
</feature>
<dbReference type="PANTHER" id="PTHR30557:SF1">
    <property type="entry name" value="PHOSPHOMETHYLPYRIMIDINE SYNTHASE, CHLOROPLASTIC"/>
    <property type="match status" value="1"/>
</dbReference>
<feature type="region of interest" description="Disordered" evidence="20">
    <location>
        <begin position="72"/>
        <end position="107"/>
    </location>
</feature>
<dbReference type="Gene3D" id="1.10.8.60">
    <property type="match status" value="1"/>
</dbReference>
<evidence type="ECO:0000256" key="7">
    <source>
        <dbReference type="ARBA" id="ARBA00022670"/>
    </source>
</evidence>
<dbReference type="InterPro" id="IPR038521">
    <property type="entry name" value="ThiC/Bza_core_dom"/>
</dbReference>
<evidence type="ECO:0000256" key="15">
    <source>
        <dbReference type="ARBA" id="ARBA00022977"/>
    </source>
</evidence>
<dbReference type="GO" id="GO:0004222">
    <property type="term" value="F:metalloendopeptidase activity"/>
    <property type="evidence" value="ECO:0007669"/>
    <property type="project" value="InterPro"/>
</dbReference>
<feature type="region of interest" description="Disordered" evidence="20">
    <location>
        <begin position="293"/>
        <end position="313"/>
    </location>
</feature>
<dbReference type="EMBL" id="OU503049">
    <property type="protein sequence ID" value="CAI9776474.1"/>
    <property type="molecule type" value="Genomic_DNA"/>
</dbReference>
<evidence type="ECO:0000256" key="6">
    <source>
        <dbReference type="ARBA" id="ARBA00022485"/>
    </source>
</evidence>
<dbReference type="PROSITE" id="PS00674">
    <property type="entry name" value="AAA"/>
    <property type="match status" value="1"/>
</dbReference>
<evidence type="ECO:0000256" key="8">
    <source>
        <dbReference type="ARBA" id="ARBA00022691"/>
    </source>
</evidence>
<dbReference type="InterPro" id="IPR041569">
    <property type="entry name" value="AAA_lid_3"/>
</dbReference>
<keyword evidence="16" id="KW-0408">Iron</keyword>
<keyword evidence="13" id="KW-0067">ATP-binding</keyword>